<evidence type="ECO:0000313" key="7">
    <source>
        <dbReference type="Proteomes" id="UP000752647"/>
    </source>
</evidence>
<evidence type="ECO:0000313" key="6">
    <source>
        <dbReference type="EMBL" id="MBZ5962418.1"/>
    </source>
</evidence>
<comment type="similarity">
    <text evidence="1">Belongs to the ABC transporter superfamily.</text>
</comment>
<dbReference type="SMART" id="SM00382">
    <property type="entry name" value="AAA"/>
    <property type="match status" value="1"/>
</dbReference>
<sequence length="218" mass="24507">MSQIVVELRHVNKKFKKKNILNNVNFKIYENHVYGFSGPNGAGKTLTFKTILGFIKPNNGDVIVEGKFIRKEVMFAENIGFSIQEYGVLGDKTATENLSLLNILNNQVETADTNIQQLLSYVGLDPNNKDKVKHYSLGMKQRLSLAVALLNDNKILIFDEPTNALDDSGQDFLVAMINDLKLKGKTILISSHDKYFLNQVSDHIFKFNEGTIVGEQIL</sequence>
<reference evidence="6" key="1">
    <citation type="submission" date="2021-05" db="EMBL/GenBank/DDBJ databases">
        <title>Pangenome of Leuconostoc gelidum warrants species status for Leuconostoc gelidum subsp. gasicomitatum.</title>
        <authorList>
            <person name="Johansson P."/>
            <person name="Sade E."/>
            <person name="Hultman J."/>
            <person name="Auvinen P."/>
            <person name="Bjorkroth J."/>
        </authorList>
    </citation>
    <scope>NUCLEOTIDE SEQUENCE</scope>
    <source>
        <strain evidence="6">A.21.4</strain>
    </source>
</reference>
<gene>
    <name evidence="6" type="ORF">KIJ12_04500</name>
</gene>
<evidence type="ECO:0000256" key="1">
    <source>
        <dbReference type="ARBA" id="ARBA00005417"/>
    </source>
</evidence>
<dbReference type="Pfam" id="PF00005">
    <property type="entry name" value="ABC_tran"/>
    <property type="match status" value="1"/>
</dbReference>
<keyword evidence="4 6" id="KW-0067">ATP-binding</keyword>
<dbReference type="InterPro" id="IPR003439">
    <property type="entry name" value="ABC_transporter-like_ATP-bd"/>
</dbReference>
<evidence type="ECO:0000256" key="3">
    <source>
        <dbReference type="ARBA" id="ARBA00022741"/>
    </source>
</evidence>
<dbReference type="AlphaFoldDB" id="A0A9Q3SYB5"/>
<dbReference type="EMBL" id="JAHBFI010000009">
    <property type="protein sequence ID" value="MBZ5962418.1"/>
    <property type="molecule type" value="Genomic_DNA"/>
</dbReference>
<dbReference type="InterPro" id="IPR027417">
    <property type="entry name" value="P-loop_NTPase"/>
</dbReference>
<keyword evidence="3" id="KW-0547">Nucleotide-binding</keyword>
<dbReference type="PANTHER" id="PTHR43335:SF4">
    <property type="entry name" value="ABC TRANSPORTER, ATP-BINDING PROTEIN"/>
    <property type="match status" value="1"/>
</dbReference>
<name>A0A9Q3SYB5_9LACO</name>
<dbReference type="InterPro" id="IPR003593">
    <property type="entry name" value="AAA+_ATPase"/>
</dbReference>
<keyword evidence="2" id="KW-0813">Transport</keyword>
<dbReference type="Proteomes" id="UP000752647">
    <property type="component" value="Unassembled WGS sequence"/>
</dbReference>
<dbReference type="GO" id="GO:0005524">
    <property type="term" value="F:ATP binding"/>
    <property type="evidence" value="ECO:0007669"/>
    <property type="project" value="UniProtKB-KW"/>
</dbReference>
<dbReference type="RefSeq" id="WP_224144084.1">
    <property type="nucleotide sequence ID" value="NZ_CBCPIF010000003.1"/>
</dbReference>
<organism evidence="6 7">
    <name type="scientific">Leuconostoc gasicomitatum</name>
    <dbReference type="NCBI Taxonomy" id="115778"/>
    <lineage>
        <taxon>Bacteria</taxon>
        <taxon>Bacillati</taxon>
        <taxon>Bacillota</taxon>
        <taxon>Bacilli</taxon>
        <taxon>Lactobacillales</taxon>
        <taxon>Lactobacillaceae</taxon>
        <taxon>Leuconostoc</taxon>
        <taxon>Leuconostoc gelidum group</taxon>
    </lineage>
</organism>
<evidence type="ECO:0000259" key="5">
    <source>
        <dbReference type="PROSITE" id="PS50893"/>
    </source>
</evidence>
<protein>
    <submittedName>
        <fullName evidence="6">ATP-binding cassette domain-containing protein</fullName>
    </submittedName>
</protein>
<dbReference type="PROSITE" id="PS50893">
    <property type="entry name" value="ABC_TRANSPORTER_2"/>
    <property type="match status" value="1"/>
</dbReference>
<dbReference type="PROSITE" id="PS00211">
    <property type="entry name" value="ABC_TRANSPORTER_1"/>
    <property type="match status" value="1"/>
</dbReference>
<feature type="domain" description="ABC transporter" evidence="5">
    <location>
        <begin position="6"/>
        <end position="217"/>
    </location>
</feature>
<dbReference type="PANTHER" id="PTHR43335">
    <property type="entry name" value="ABC TRANSPORTER, ATP-BINDING PROTEIN"/>
    <property type="match status" value="1"/>
</dbReference>
<accession>A0A9Q3SYB5</accession>
<dbReference type="Gene3D" id="3.40.50.300">
    <property type="entry name" value="P-loop containing nucleotide triphosphate hydrolases"/>
    <property type="match status" value="1"/>
</dbReference>
<proteinExistence type="inferred from homology"/>
<dbReference type="InterPro" id="IPR017871">
    <property type="entry name" value="ABC_transporter-like_CS"/>
</dbReference>
<evidence type="ECO:0000256" key="2">
    <source>
        <dbReference type="ARBA" id="ARBA00022448"/>
    </source>
</evidence>
<evidence type="ECO:0000256" key="4">
    <source>
        <dbReference type="ARBA" id="ARBA00022840"/>
    </source>
</evidence>
<dbReference type="GO" id="GO:0016887">
    <property type="term" value="F:ATP hydrolysis activity"/>
    <property type="evidence" value="ECO:0007669"/>
    <property type="project" value="InterPro"/>
</dbReference>
<comment type="caution">
    <text evidence="6">The sequence shown here is derived from an EMBL/GenBank/DDBJ whole genome shotgun (WGS) entry which is preliminary data.</text>
</comment>
<dbReference type="SUPFAM" id="SSF52540">
    <property type="entry name" value="P-loop containing nucleoside triphosphate hydrolases"/>
    <property type="match status" value="1"/>
</dbReference>